<evidence type="ECO:0000313" key="4">
    <source>
        <dbReference type="EMBL" id="SVD64993.1"/>
    </source>
</evidence>
<dbReference type="Pfam" id="PF06253">
    <property type="entry name" value="MTTB"/>
    <property type="match status" value="1"/>
</dbReference>
<comment type="similarity">
    <text evidence="1">Belongs to the trimethylamine methyltransferase family.</text>
</comment>
<accession>A0A382X1Z4</accession>
<organism evidence="4">
    <name type="scientific">marine metagenome</name>
    <dbReference type="NCBI Taxonomy" id="408172"/>
    <lineage>
        <taxon>unclassified sequences</taxon>
        <taxon>metagenomes</taxon>
        <taxon>ecological metagenomes</taxon>
    </lineage>
</organism>
<dbReference type="InterPro" id="IPR010426">
    <property type="entry name" value="MTTB_MeTrfase"/>
</dbReference>
<sequence>MVRRKSNKRTKPRGIEQLSSGRVVNPLTPISILSEDEVASLHSASLEVLQKHGMRFSLPEARAILKKAGANVSESDAMVRFDPDLVMEYVAKSPAAFTLHARNPVHDLHLDNRHINFSCVSSAPHTTDTLNGRR</sequence>
<dbReference type="GO" id="GO:0032259">
    <property type="term" value="P:methylation"/>
    <property type="evidence" value="ECO:0007669"/>
    <property type="project" value="UniProtKB-KW"/>
</dbReference>
<dbReference type="GO" id="GO:0015948">
    <property type="term" value="P:methanogenesis"/>
    <property type="evidence" value="ECO:0007669"/>
    <property type="project" value="InterPro"/>
</dbReference>
<feature type="non-terminal residue" evidence="4">
    <location>
        <position position="134"/>
    </location>
</feature>
<proteinExistence type="inferred from homology"/>
<protein>
    <recommendedName>
        <fullName evidence="5">Trimethylamine methyltransferase</fullName>
    </recommendedName>
</protein>
<evidence type="ECO:0000256" key="2">
    <source>
        <dbReference type="ARBA" id="ARBA00022603"/>
    </source>
</evidence>
<dbReference type="EMBL" id="UINC01164244">
    <property type="protein sequence ID" value="SVD64993.1"/>
    <property type="molecule type" value="Genomic_DNA"/>
</dbReference>
<reference evidence="4" key="1">
    <citation type="submission" date="2018-05" db="EMBL/GenBank/DDBJ databases">
        <authorList>
            <person name="Lanie J.A."/>
            <person name="Ng W.-L."/>
            <person name="Kazmierczak K.M."/>
            <person name="Andrzejewski T.M."/>
            <person name="Davidsen T.M."/>
            <person name="Wayne K.J."/>
            <person name="Tettelin H."/>
            <person name="Glass J.I."/>
            <person name="Rusch D."/>
            <person name="Podicherti R."/>
            <person name="Tsui H.-C.T."/>
            <person name="Winkler M.E."/>
        </authorList>
    </citation>
    <scope>NUCLEOTIDE SEQUENCE</scope>
</reference>
<name>A0A382X1Z4_9ZZZZ</name>
<evidence type="ECO:0000256" key="3">
    <source>
        <dbReference type="ARBA" id="ARBA00022679"/>
    </source>
</evidence>
<keyword evidence="2" id="KW-0489">Methyltransferase</keyword>
<dbReference type="GO" id="GO:0008168">
    <property type="term" value="F:methyltransferase activity"/>
    <property type="evidence" value="ECO:0007669"/>
    <property type="project" value="UniProtKB-KW"/>
</dbReference>
<evidence type="ECO:0008006" key="5">
    <source>
        <dbReference type="Google" id="ProtNLM"/>
    </source>
</evidence>
<dbReference type="AlphaFoldDB" id="A0A382X1Z4"/>
<evidence type="ECO:0000256" key="1">
    <source>
        <dbReference type="ARBA" id="ARBA00007137"/>
    </source>
</evidence>
<keyword evidence="3" id="KW-0808">Transferase</keyword>
<dbReference type="Gene3D" id="3.20.20.480">
    <property type="entry name" value="Trimethylamine methyltransferase-like"/>
    <property type="match status" value="1"/>
</dbReference>
<dbReference type="InterPro" id="IPR038601">
    <property type="entry name" value="MttB-like_sf"/>
</dbReference>
<gene>
    <name evidence="4" type="ORF">METZ01_LOCUS417847</name>
</gene>